<comment type="caution">
    <text evidence="2">The sequence shown here is derived from an EMBL/GenBank/DDBJ whole genome shotgun (WGS) entry which is preliminary data.</text>
</comment>
<dbReference type="Proteomes" id="UP000682134">
    <property type="component" value="Unassembled WGS sequence"/>
</dbReference>
<sequence length="89" mass="10191">MIQRNVQRVIVGSALLIASTAIIPIARKTLRPVMGDLSRQMKYFIVSAKEGLEDMVAEVKFERMKKQLDKDMSIEYVDSEAEVSERIFQ</sequence>
<keyword evidence="1" id="KW-0812">Transmembrane</keyword>
<protein>
    <recommendedName>
        <fullName evidence="4">DUF5132 domain-containing protein</fullName>
    </recommendedName>
</protein>
<proteinExistence type="predicted"/>
<evidence type="ECO:0000256" key="1">
    <source>
        <dbReference type="SAM" id="Phobius"/>
    </source>
</evidence>
<accession>A0A940NNC7</accession>
<evidence type="ECO:0008006" key="4">
    <source>
        <dbReference type="Google" id="ProtNLM"/>
    </source>
</evidence>
<evidence type="ECO:0000313" key="2">
    <source>
        <dbReference type="EMBL" id="MBP0725324.1"/>
    </source>
</evidence>
<reference evidence="2" key="1">
    <citation type="submission" date="2021-04" db="EMBL/GenBank/DDBJ databases">
        <title>Genome seq and assembly of Bacillus sp.</title>
        <authorList>
            <person name="Chhetri G."/>
        </authorList>
    </citation>
    <scope>NUCLEOTIDE SEQUENCE</scope>
    <source>
        <strain evidence="2">RG28</strain>
    </source>
</reference>
<name>A0A940NNC7_9BACI</name>
<keyword evidence="1" id="KW-0472">Membrane</keyword>
<keyword evidence="1" id="KW-1133">Transmembrane helix</keyword>
<gene>
    <name evidence="2" type="ORF">J5Y03_08985</name>
</gene>
<dbReference type="EMBL" id="JAGIYQ010000005">
    <property type="protein sequence ID" value="MBP0725324.1"/>
    <property type="molecule type" value="Genomic_DNA"/>
</dbReference>
<feature type="transmembrane region" description="Helical" evidence="1">
    <location>
        <begin position="6"/>
        <end position="26"/>
    </location>
</feature>
<dbReference type="AlphaFoldDB" id="A0A940NNC7"/>
<dbReference type="RefSeq" id="WP_209404769.1">
    <property type="nucleotide sequence ID" value="NZ_JAGIYQ010000005.1"/>
</dbReference>
<keyword evidence="3" id="KW-1185">Reference proteome</keyword>
<evidence type="ECO:0000313" key="3">
    <source>
        <dbReference type="Proteomes" id="UP000682134"/>
    </source>
</evidence>
<organism evidence="2 3">
    <name type="scientific">Gottfriedia endophytica</name>
    <dbReference type="NCBI Taxonomy" id="2820819"/>
    <lineage>
        <taxon>Bacteria</taxon>
        <taxon>Bacillati</taxon>
        <taxon>Bacillota</taxon>
        <taxon>Bacilli</taxon>
        <taxon>Bacillales</taxon>
        <taxon>Bacillaceae</taxon>
        <taxon>Gottfriedia</taxon>
    </lineage>
</organism>